<dbReference type="EMBL" id="CP015105">
    <property type="protein sequence ID" value="ASJ12789.1"/>
    <property type="molecule type" value="Genomic_DNA"/>
</dbReference>
<gene>
    <name evidence="1" type="ORF">A3L14_07775</name>
    <name evidence="2" type="ORF">AMR53_06530</name>
    <name evidence="3" type="ORF">SAMN05216170_0391</name>
</gene>
<reference evidence="3 5" key="3">
    <citation type="submission" date="2016-10" db="EMBL/GenBank/DDBJ databases">
        <authorList>
            <person name="de Groot N.N."/>
        </authorList>
    </citation>
    <scope>NUCLEOTIDE SEQUENCE [LARGE SCALE GENOMIC DNA]</scope>
    <source>
        <strain evidence="3 5">OGL-20</strain>
    </source>
</reference>
<evidence type="ECO:0000313" key="4">
    <source>
        <dbReference type="Proteomes" id="UP000051862"/>
    </source>
</evidence>
<evidence type="ECO:0000313" key="2">
    <source>
        <dbReference type="EMBL" id="KQH82259.1"/>
    </source>
</evidence>
<evidence type="ECO:0000313" key="5">
    <source>
        <dbReference type="Proteomes" id="UP000182125"/>
    </source>
</evidence>
<dbReference type="AlphaFoldDB" id="A0A0Q2S472"/>
<reference evidence="2 4" key="1">
    <citation type="submission" date="2015-08" db="EMBL/GenBank/DDBJ databases">
        <title>Thermococcus thioreducens DSM 14981 genome sequencing.</title>
        <authorList>
            <person name="Hong S.-J."/>
            <person name="Kim M.-C."/>
            <person name="Shin J.-H."/>
        </authorList>
    </citation>
    <scope>NUCLEOTIDE SEQUENCE [LARGE SCALE GENOMIC DNA]</scope>
    <source>
        <strain evidence="2 4">DSM 14981</strain>
    </source>
</reference>
<dbReference type="KEGG" id="ttd:A3L14_07775"/>
<dbReference type="PATRIC" id="fig|277988.4.peg.1371"/>
<keyword evidence="6" id="KW-1185">Reference proteome</keyword>
<dbReference type="Proteomes" id="UP000051862">
    <property type="component" value="Unassembled WGS sequence"/>
</dbReference>
<dbReference type="EMBL" id="FOIW01000001">
    <property type="protein sequence ID" value="SEV85209.1"/>
    <property type="molecule type" value="Genomic_DNA"/>
</dbReference>
<evidence type="ECO:0000313" key="3">
    <source>
        <dbReference type="EMBL" id="SEV85209.1"/>
    </source>
</evidence>
<organism evidence="2 4">
    <name type="scientific">Thermococcus thioreducens</name>
    <dbReference type="NCBI Taxonomy" id="277988"/>
    <lineage>
        <taxon>Archaea</taxon>
        <taxon>Methanobacteriati</taxon>
        <taxon>Methanobacteriota</taxon>
        <taxon>Thermococci</taxon>
        <taxon>Thermococcales</taxon>
        <taxon>Thermococcaceae</taxon>
        <taxon>Thermococcus</taxon>
    </lineage>
</organism>
<evidence type="ECO:0000313" key="6">
    <source>
        <dbReference type="Proteomes" id="UP000250136"/>
    </source>
</evidence>
<dbReference type="Proteomes" id="UP000182125">
    <property type="component" value="Unassembled WGS sequence"/>
</dbReference>
<protein>
    <submittedName>
        <fullName evidence="2">Uncharacterized protein</fullName>
    </submittedName>
</protein>
<dbReference type="STRING" id="277988.SAMN05216170_0391"/>
<reference evidence="1 6" key="2">
    <citation type="submission" date="2016-04" db="EMBL/GenBank/DDBJ databases">
        <title>Complete genome sequence of Thermococcus thioreducens type strain OGL-20P.</title>
        <authorList>
            <person name="Oger P.M."/>
        </authorList>
    </citation>
    <scope>NUCLEOTIDE SEQUENCE [LARGE SCALE GENOMIC DNA]</scope>
    <source>
        <strain evidence="1 6">OGL-20P</strain>
    </source>
</reference>
<name>A0A0Q2S472_9EURY</name>
<proteinExistence type="predicted"/>
<dbReference type="Proteomes" id="UP000250136">
    <property type="component" value="Chromosome"/>
</dbReference>
<evidence type="ECO:0000313" key="1">
    <source>
        <dbReference type="EMBL" id="ASJ12789.1"/>
    </source>
</evidence>
<sequence length="69" mass="8180">MKVINVPVPNGVDEETFKRIVLGISRRLEESHKRLQELDELLKDSELSDDEAIEMGRELKRRARERGWY</sequence>
<dbReference type="EMBL" id="LIXN01000009">
    <property type="protein sequence ID" value="KQH82259.1"/>
    <property type="molecule type" value="Genomic_DNA"/>
</dbReference>
<accession>A0A0Q2S472</accession>